<gene>
    <name evidence="1" type="ORF">SAPIS_v1c06550</name>
</gene>
<dbReference type="EMBL" id="CP006682">
    <property type="protein sequence ID" value="AHB36500.1"/>
    <property type="molecule type" value="Genomic_DNA"/>
</dbReference>
<evidence type="ECO:0000313" key="1">
    <source>
        <dbReference type="EMBL" id="AHB36500.1"/>
    </source>
</evidence>
<dbReference type="STRING" id="1276258.SAPIS_v1c06550"/>
<reference evidence="1 2" key="1">
    <citation type="journal article" date="2014" name="Genome Announc.">
        <title>Complete Genome Sequence of Spiroplasma apis B31T (ATCC 33834), a Bacterium Associated with May Disease of Honeybees (Apis mellifera).</title>
        <authorList>
            <person name="Ku C."/>
            <person name="Lo W.S."/>
            <person name="Chen L.L."/>
            <person name="Kuo C.H."/>
        </authorList>
    </citation>
    <scope>NUCLEOTIDE SEQUENCE [LARGE SCALE GENOMIC DNA]</scope>
    <source>
        <strain evidence="1">B31</strain>
    </source>
</reference>
<dbReference type="RefSeq" id="WP_023789647.1">
    <property type="nucleotide sequence ID" value="NC_022998.1"/>
</dbReference>
<evidence type="ECO:0000313" key="2">
    <source>
        <dbReference type="Proteomes" id="UP000018550"/>
    </source>
</evidence>
<name>V5RL31_SPIAP</name>
<proteinExistence type="predicted"/>
<sequence length="108" mass="13174">MMKTFLNKEEKKLFSKKNIKKIKKEDFFSYLEMQETFLKSLKESYYGDNVDNEVTEKQIEKQEKYVADLNKYYYEVVLISEKSTKDPFQNLDKEFKNLIKPFEKIQKD</sequence>
<dbReference type="PATRIC" id="fig|1276258.3.peg.668"/>
<dbReference type="Proteomes" id="UP000018550">
    <property type="component" value="Chromosome"/>
</dbReference>
<accession>V5RL31</accession>
<protein>
    <submittedName>
        <fullName evidence="1">Uncharacterized protein</fullName>
    </submittedName>
</protein>
<dbReference type="OrthoDB" id="389626at2"/>
<dbReference type="KEGG" id="sapi:SAPIS_v1c06550"/>
<organism evidence="1 2">
    <name type="scientific">Spiroplasma apis B31</name>
    <dbReference type="NCBI Taxonomy" id="1276258"/>
    <lineage>
        <taxon>Bacteria</taxon>
        <taxon>Bacillati</taxon>
        <taxon>Mycoplasmatota</taxon>
        <taxon>Mollicutes</taxon>
        <taxon>Entomoplasmatales</taxon>
        <taxon>Spiroplasmataceae</taxon>
        <taxon>Spiroplasma</taxon>
    </lineage>
</organism>
<dbReference type="HOGENOM" id="CLU_174844_0_0_14"/>
<dbReference type="AlphaFoldDB" id="V5RL31"/>
<keyword evidence="2" id="KW-1185">Reference proteome</keyword>